<keyword evidence="8" id="KW-0833">Ubl conjugation pathway</keyword>
<dbReference type="Pfam" id="PF13639">
    <property type="entry name" value="zf-RING_2"/>
    <property type="match status" value="1"/>
</dbReference>
<proteinExistence type="predicted"/>
<keyword evidence="10 14" id="KW-1133">Transmembrane helix</keyword>
<dbReference type="GO" id="GO:0016567">
    <property type="term" value="P:protein ubiquitination"/>
    <property type="evidence" value="ECO:0007669"/>
    <property type="project" value="TreeGrafter"/>
</dbReference>
<dbReference type="GO" id="GO:0008270">
    <property type="term" value="F:zinc ion binding"/>
    <property type="evidence" value="ECO:0007669"/>
    <property type="project" value="UniProtKB-KW"/>
</dbReference>
<dbReference type="GO" id="GO:0016020">
    <property type="term" value="C:membrane"/>
    <property type="evidence" value="ECO:0007669"/>
    <property type="project" value="UniProtKB-SubCell"/>
</dbReference>
<organism evidence="16 17">
    <name type="scientific">Parnassius apollo</name>
    <name type="common">Apollo butterfly</name>
    <name type="synonym">Papilio apollo</name>
    <dbReference type="NCBI Taxonomy" id="110799"/>
    <lineage>
        <taxon>Eukaryota</taxon>
        <taxon>Metazoa</taxon>
        <taxon>Ecdysozoa</taxon>
        <taxon>Arthropoda</taxon>
        <taxon>Hexapoda</taxon>
        <taxon>Insecta</taxon>
        <taxon>Pterygota</taxon>
        <taxon>Neoptera</taxon>
        <taxon>Endopterygota</taxon>
        <taxon>Lepidoptera</taxon>
        <taxon>Glossata</taxon>
        <taxon>Ditrysia</taxon>
        <taxon>Papilionoidea</taxon>
        <taxon>Papilionidae</taxon>
        <taxon>Parnassiinae</taxon>
        <taxon>Parnassini</taxon>
        <taxon>Parnassius</taxon>
        <taxon>Parnassius</taxon>
    </lineage>
</organism>
<evidence type="ECO:0000256" key="9">
    <source>
        <dbReference type="ARBA" id="ARBA00022833"/>
    </source>
</evidence>
<evidence type="ECO:0000256" key="1">
    <source>
        <dbReference type="ARBA" id="ARBA00000900"/>
    </source>
</evidence>
<dbReference type="SMART" id="SM00184">
    <property type="entry name" value="RING"/>
    <property type="match status" value="1"/>
</dbReference>
<evidence type="ECO:0000256" key="7">
    <source>
        <dbReference type="ARBA" id="ARBA00022771"/>
    </source>
</evidence>
<gene>
    <name evidence="16" type="ORF">PAPOLLO_LOCUS20927</name>
</gene>
<evidence type="ECO:0000256" key="11">
    <source>
        <dbReference type="ARBA" id="ARBA00023136"/>
    </source>
</evidence>
<evidence type="ECO:0000256" key="8">
    <source>
        <dbReference type="ARBA" id="ARBA00022786"/>
    </source>
</evidence>
<evidence type="ECO:0000256" key="10">
    <source>
        <dbReference type="ARBA" id="ARBA00022989"/>
    </source>
</evidence>
<feature type="compositionally biased region" description="Low complexity" evidence="13">
    <location>
        <begin position="54"/>
        <end position="71"/>
    </location>
</feature>
<evidence type="ECO:0000313" key="16">
    <source>
        <dbReference type="EMBL" id="CAG5036841.1"/>
    </source>
</evidence>
<comment type="caution">
    <text evidence="16">The sequence shown here is derived from an EMBL/GenBank/DDBJ whole genome shotgun (WGS) entry which is preliminary data.</text>
</comment>
<feature type="region of interest" description="Disordered" evidence="13">
    <location>
        <begin position="46"/>
        <end position="71"/>
    </location>
</feature>
<protein>
    <recommendedName>
        <fullName evidence="3">RING-type E3 ubiquitin transferase</fullName>
        <ecNumber evidence="3">2.3.2.27</ecNumber>
    </recommendedName>
</protein>
<keyword evidence="4" id="KW-0808">Transferase</keyword>
<dbReference type="GO" id="GO:0061630">
    <property type="term" value="F:ubiquitin protein ligase activity"/>
    <property type="evidence" value="ECO:0007669"/>
    <property type="project" value="UniProtKB-EC"/>
</dbReference>
<keyword evidence="17" id="KW-1185">Reference proteome</keyword>
<name>A0A8S3XQP3_PARAO</name>
<evidence type="ECO:0000256" key="3">
    <source>
        <dbReference type="ARBA" id="ARBA00012483"/>
    </source>
</evidence>
<evidence type="ECO:0000256" key="4">
    <source>
        <dbReference type="ARBA" id="ARBA00022679"/>
    </source>
</evidence>
<evidence type="ECO:0000256" key="14">
    <source>
        <dbReference type="SAM" id="Phobius"/>
    </source>
</evidence>
<evidence type="ECO:0000256" key="5">
    <source>
        <dbReference type="ARBA" id="ARBA00022692"/>
    </source>
</evidence>
<feature type="transmembrane region" description="Helical" evidence="14">
    <location>
        <begin position="20"/>
        <end position="40"/>
    </location>
</feature>
<reference evidence="16" key="1">
    <citation type="submission" date="2021-04" db="EMBL/GenBank/DDBJ databases">
        <authorList>
            <person name="Tunstrom K."/>
        </authorList>
    </citation>
    <scope>NUCLEOTIDE SEQUENCE</scope>
</reference>
<dbReference type="EMBL" id="CAJQZP010001297">
    <property type="protein sequence ID" value="CAG5036841.1"/>
    <property type="molecule type" value="Genomic_DNA"/>
</dbReference>
<keyword evidence="7 12" id="KW-0863">Zinc-finger</keyword>
<dbReference type="PROSITE" id="PS50089">
    <property type="entry name" value="ZF_RING_2"/>
    <property type="match status" value="1"/>
</dbReference>
<evidence type="ECO:0000256" key="13">
    <source>
        <dbReference type="SAM" id="MobiDB-lite"/>
    </source>
</evidence>
<feature type="domain" description="RING-type" evidence="15">
    <location>
        <begin position="81"/>
        <end position="118"/>
    </location>
</feature>
<keyword evidence="9" id="KW-0862">Zinc</keyword>
<dbReference type="InterPro" id="IPR001841">
    <property type="entry name" value="Znf_RING"/>
</dbReference>
<dbReference type="AlphaFoldDB" id="A0A8S3XQP3"/>
<comment type="catalytic activity">
    <reaction evidence="1">
        <text>S-ubiquitinyl-[E2 ubiquitin-conjugating enzyme]-L-cysteine + [acceptor protein]-L-lysine = [E2 ubiquitin-conjugating enzyme]-L-cysteine + N(6)-ubiquitinyl-[acceptor protein]-L-lysine.</text>
        <dbReference type="EC" id="2.3.2.27"/>
    </reaction>
</comment>
<dbReference type="OrthoDB" id="8062037at2759"/>
<dbReference type="Proteomes" id="UP000691718">
    <property type="component" value="Unassembled WGS sequence"/>
</dbReference>
<keyword evidence="6" id="KW-0479">Metal-binding</keyword>
<evidence type="ECO:0000256" key="12">
    <source>
        <dbReference type="PROSITE-ProRule" id="PRU00175"/>
    </source>
</evidence>
<dbReference type="EC" id="2.3.2.27" evidence="3"/>
<comment type="subcellular location">
    <subcellularLocation>
        <location evidence="2">Membrane</location>
        <topology evidence="2">Multi-pass membrane protein</topology>
    </subcellularLocation>
</comment>
<evidence type="ECO:0000256" key="2">
    <source>
        <dbReference type="ARBA" id="ARBA00004141"/>
    </source>
</evidence>
<evidence type="ECO:0000259" key="15">
    <source>
        <dbReference type="PROSITE" id="PS50089"/>
    </source>
</evidence>
<sequence length="130" mass="14436">MSSHEEDNEKDDSQGESSYFGAAVAGAIGIFLGAGITYFASRNTATENPQCNTSSRNLRPSNSHSSSNSNYRNRDKICETCTICLDNTNVVTLPCTHLFHYTCIKPWFMINQICPTCRAPVDPAFIRKNF</sequence>
<dbReference type="PANTHER" id="PTHR45977">
    <property type="entry name" value="TARGET OF ERK KINASE MPK-1"/>
    <property type="match status" value="1"/>
</dbReference>
<evidence type="ECO:0000256" key="6">
    <source>
        <dbReference type="ARBA" id="ARBA00022723"/>
    </source>
</evidence>
<keyword evidence="5 14" id="KW-0812">Transmembrane</keyword>
<evidence type="ECO:0000313" key="17">
    <source>
        <dbReference type="Proteomes" id="UP000691718"/>
    </source>
</evidence>
<keyword evidence="11 14" id="KW-0472">Membrane</keyword>
<dbReference type="GO" id="GO:0006511">
    <property type="term" value="P:ubiquitin-dependent protein catabolic process"/>
    <property type="evidence" value="ECO:0007669"/>
    <property type="project" value="TreeGrafter"/>
</dbReference>
<accession>A0A8S3XQP3</accession>
<dbReference type="PANTHER" id="PTHR45977:SF4">
    <property type="entry name" value="RING-TYPE DOMAIN-CONTAINING PROTEIN"/>
    <property type="match status" value="1"/>
</dbReference>